<dbReference type="PANTHER" id="PTHR42852">
    <property type="entry name" value="THIOL:DISULFIDE INTERCHANGE PROTEIN DSBE"/>
    <property type="match status" value="1"/>
</dbReference>
<dbReference type="Proteomes" id="UP001501285">
    <property type="component" value="Unassembled WGS sequence"/>
</dbReference>
<dbReference type="InterPro" id="IPR050553">
    <property type="entry name" value="Thioredoxin_ResA/DsbE_sf"/>
</dbReference>
<dbReference type="RefSeq" id="WP_343989838.1">
    <property type="nucleotide sequence ID" value="NZ_BAAANB010000006.1"/>
</dbReference>
<keyword evidence="2" id="KW-0472">Membrane</keyword>
<dbReference type="InterPro" id="IPR013766">
    <property type="entry name" value="Thioredoxin_domain"/>
</dbReference>
<dbReference type="PROSITE" id="PS51352">
    <property type="entry name" value="THIOREDOXIN_2"/>
    <property type="match status" value="1"/>
</dbReference>
<evidence type="ECO:0000256" key="1">
    <source>
        <dbReference type="SAM" id="MobiDB-lite"/>
    </source>
</evidence>
<gene>
    <name evidence="4" type="ORF">GCM10009740_16360</name>
</gene>
<protein>
    <recommendedName>
        <fullName evidence="3">Thioredoxin domain-containing protein</fullName>
    </recommendedName>
</protein>
<sequence length="243" mass="26177">MSNTDRTATSPRVSRRPGRARPPAGTPESEFDPRPTTRHRRVLLAVAAVIAGTILALYLVFQGSQVSKVQTRAPGTGSGYHHVAGQPGAGAAAPEFTLASSDGASVSLSHYRGKTVLLYFQEGLSCQPCWDQIKDLEQNQQALKSAGIDAVLSVTTDPAPLLAQKTTDERISTPVLSDPDLTVSRAYDANAYGMMGDMRDGHSFLLVDPEGTIRWRADYGGEPDYVMFVPTAKMLSDLARERT</sequence>
<feature type="region of interest" description="Disordered" evidence="1">
    <location>
        <begin position="1"/>
        <end position="36"/>
    </location>
</feature>
<comment type="caution">
    <text evidence="4">The sequence shown here is derived from an EMBL/GenBank/DDBJ whole genome shotgun (WGS) entry which is preliminary data.</text>
</comment>
<organism evidence="4 5">
    <name type="scientific">Terrabacter terrae</name>
    <dbReference type="NCBI Taxonomy" id="318434"/>
    <lineage>
        <taxon>Bacteria</taxon>
        <taxon>Bacillati</taxon>
        <taxon>Actinomycetota</taxon>
        <taxon>Actinomycetes</taxon>
        <taxon>Micrococcales</taxon>
        <taxon>Intrasporangiaceae</taxon>
        <taxon>Terrabacter</taxon>
    </lineage>
</organism>
<keyword evidence="2" id="KW-1133">Transmembrane helix</keyword>
<dbReference type="CDD" id="cd02966">
    <property type="entry name" value="TlpA_like_family"/>
    <property type="match status" value="1"/>
</dbReference>
<dbReference type="Pfam" id="PF00578">
    <property type="entry name" value="AhpC-TSA"/>
    <property type="match status" value="1"/>
</dbReference>
<name>A0ABN2U1L6_9MICO</name>
<dbReference type="Gene3D" id="3.40.30.10">
    <property type="entry name" value="Glutaredoxin"/>
    <property type="match status" value="1"/>
</dbReference>
<keyword evidence="2" id="KW-0812">Transmembrane</keyword>
<proteinExistence type="predicted"/>
<accession>A0ABN2U1L6</accession>
<dbReference type="InterPro" id="IPR000866">
    <property type="entry name" value="AhpC/TSA"/>
</dbReference>
<evidence type="ECO:0000256" key="2">
    <source>
        <dbReference type="SAM" id="Phobius"/>
    </source>
</evidence>
<evidence type="ECO:0000313" key="4">
    <source>
        <dbReference type="EMBL" id="GAA2027384.1"/>
    </source>
</evidence>
<feature type="domain" description="Thioredoxin" evidence="3">
    <location>
        <begin position="87"/>
        <end position="237"/>
    </location>
</feature>
<evidence type="ECO:0000313" key="5">
    <source>
        <dbReference type="Proteomes" id="UP001501285"/>
    </source>
</evidence>
<dbReference type="PANTHER" id="PTHR42852:SF13">
    <property type="entry name" value="PROTEIN DIPZ"/>
    <property type="match status" value="1"/>
</dbReference>
<dbReference type="SUPFAM" id="SSF52833">
    <property type="entry name" value="Thioredoxin-like"/>
    <property type="match status" value="1"/>
</dbReference>
<dbReference type="EMBL" id="BAAANB010000006">
    <property type="protein sequence ID" value="GAA2027384.1"/>
    <property type="molecule type" value="Genomic_DNA"/>
</dbReference>
<keyword evidence="5" id="KW-1185">Reference proteome</keyword>
<reference evidence="4 5" key="1">
    <citation type="journal article" date="2019" name="Int. J. Syst. Evol. Microbiol.">
        <title>The Global Catalogue of Microorganisms (GCM) 10K type strain sequencing project: providing services to taxonomists for standard genome sequencing and annotation.</title>
        <authorList>
            <consortium name="The Broad Institute Genomics Platform"/>
            <consortium name="The Broad Institute Genome Sequencing Center for Infectious Disease"/>
            <person name="Wu L."/>
            <person name="Ma J."/>
        </authorList>
    </citation>
    <scope>NUCLEOTIDE SEQUENCE [LARGE SCALE GENOMIC DNA]</scope>
    <source>
        <strain evidence="4 5">JCM 14283</strain>
    </source>
</reference>
<dbReference type="InterPro" id="IPR036249">
    <property type="entry name" value="Thioredoxin-like_sf"/>
</dbReference>
<feature type="transmembrane region" description="Helical" evidence="2">
    <location>
        <begin position="42"/>
        <end position="61"/>
    </location>
</feature>
<evidence type="ECO:0000259" key="3">
    <source>
        <dbReference type="PROSITE" id="PS51352"/>
    </source>
</evidence>